<evidence type="ECO:0000256" key="1">
    <source>
        <dbReference type="SAM" id="MobiDB-lite"/>
    </source>
</evidence>
<proteinExistence type="predicted"/>
<dbReference type="HOGENOM" id="CLU_094320_1_1_1"/>
<accession>A0A015NBW2</accession>
<evidence type="ECO:0000313" key="2">
    <source>
        <dbReference type="EMBL" id="EXX76658.1"/>
    </source>
</evidence>
<dbReference type="EMBL" id="JEMT01011925">
    <property type="protein sequence ID" value="EXX76658.1"/>
    <property type="molecule type" value="Genomic_DNA"/>
</dbReference>
<evidence type="ECO:0000313" key="3">
    <source>
        <dbReference type="Proteomes" id="UP000022910"/>
    </source>
</evidence>
<dbReference type="Proteomes" id="UP000022910">
    <property type="component" value="Unassembled WGS sequence"/>
</dbReference>
<reference evidence="2 3" key="1">
    <citation type="submission" date="2014-02" db="EMBL/GenBank/DDBJ databases">
        <title>Single nucleus genome sequencing reveals high similarity among nuclei of an endomycorrhizal fungus.</title>
        <authorList>
            <person name="Lin K."/>
            <person name="Geurts R."/>
            <person name="Zhang Z."/>
            <person name="Limpens E."/>
            <person name="Saunders D.G."/>
            <person name="Mu D."/>
            <person name="Pang E."/>
            <person name="Cao H."/>
            <person name="Cha H."/>
            <person name="Lin T."/>
            <person name="Zhou Q."/>
            <person name="Shang Y."/>
            <person name="Li Y."/>
            <person name="Ivanov S."/>
            <person name="Sharma T."/>
            <person name="Velzen R.V."/>
            <person name="Ruijter N.D."/>
            <person name="Aanen D.K."/>
            <person name="Win J."/>
            <person name="Kamoun S."/>
            <person name="Bisseling T."/>
            <person name="Huang S."/>
        </authorList>
    </citation>
    <scope>NUCLEOTIDE SEQUENCE [LARGE SCALE GENOMIC DNA]</scope>
    <source>
        <strain evidence="3">DAOM197198w</strain>
    </source>
</reference>
<organism evidence="2 3">
    <name type="scientific">Rhizophagus irregularis (strain DAOM 197198w)</name>
    <name type="common">Glomus intraradices</name>
    <dbReference type="NCBI Taxonomy" id="1432141"/>
    <lineage>
        <taxon>Eukaryota</taxon>
        <taxon>Fungi</taxon>
        <taxon>Fungi incertae sedis</taxon>
        <taxon>Mucoromycota</taxon>
        <taxon>Glomeromycotina</taxon>
        <taxon>Glomeromycetes</taxon>
        <taxon>Glomerales</taxon>
        <taxon>Glomeraceae</taxon>
        <taxon>Rhizophagus</taxon>
    </lineage>
</organism>
<gene>
    <name evidence="2" type="ORF">RirG_031070</name>
</gene>
<dbReference type="AlphaFoldDB" id="A0A015NBW2"/>
<dbReference type="OrthoDB" id="2342745at2759"/>
<name>A0A015NBW2_RHIIW</name>
<comment type="caution">
    <text evidence="2">The sequence shown here is derived from an EMBL/GenBank/DDBJ whole genome shotgun (WGS) entry which is preliminary data.</text>
</comment>
<feature type="region of interest" description="Disordered" evidence="1">
    <location>
        <begin position="126"/>
        <end position="150"/>
    </location>
</feature>
<keyword evidence="3" id="KW-1185">Reference proteome</keyword>
<protein>
    <submittedName>
        <fullName evidence="2">Uncharacterized protein</fullName>
    </submittedName>
</protein>
<sequence length="150" mass="17706">MITLQFIRDQLAFLIYQPRNEDYIYFIVCKKVLLSHPTSYHDDNYVNYDYDYEFIIKSSDDPTIVFHVTCKVIPNPLNLIFNLLCGFDSDVTELKRRYLLTLHQKLSLEQDLERILPTYFPQHPISDSETTLDSNENLNSSRDTIDSDTQ</sequence>